<dbReference type="Proteomes" id="UP000315647">
    <property type="component" value="Chromosome"/>
</dbReference>
<evidence type="ECO:0000256" key="1">
    <source>
        <dbReference type="SAM" id="Phobius"/>
    </source>
</evidence>
<sequence>MLKILFLLQLTSTLYMVGLIWFVQVAHYPVFALVGKQEFVPFQMAHQVRTTLVVGPMMLIEAFSTIGLVYWRPAGFTPLEAWTGVGLLFVVWFSTALLQVPRHQRLIQGYDSRQIRMLVATNWVRTLAWTGRGALLVGYLFRVLPGQAIG</sequence>
<feature type="transmembrane region" description="Helical" evidence="1">
    <location>
        <begin position="6"/>
        <end position="31"/>
    </location>
</feature>
<feature type="transmembrane region" description="Helical" evidence="1">
    <location>
        <begin position="52"/>
        <end position="70"/>
    </location>
</feature>
<accession>A0A517Q7X2</accession>
<evidence type="ECO:0000313" key="2">
    <source>
        <dbReference type="EMBL" id="QDT27723.1"/>
    </source>
</evidence>
<feature type="transmembrane region" description="Helical" evidence="1">
    <location>
        <begin position="82"/>
        <end position="101"/>
    </location>
</feature>
<keyword evidence="3" id="KW-1185">Reference proteome</keyword>
<keyword evidence="1" id="KW-0472">Membrane</keyword>
<name>A0A517Q7X2_9PLAN</name>
<feature type="transmembrane region" description="Helical" evidence="1">
    <location>
        <begin position="122"/>
        <end position="141"/>
    </location>
</feature>
<dbReference type="RefSeq" id="WP_145450399.1">
    <property type="nucleotide sequence ID" value="NZ_CP037421.1"/>
</dbReference>
<evidence type="ECO:0000313" key="3">
    <source>
        <dbReference type="Proteomes" id="UP000315647"/>
    </source>
</evidence>
<gene>
    <name evidence="2" type="ORF">Enr10x_30430</name>
</gene>
<dbReference type="AlphaFoldDB" id="A0A517Q7X2"/>
<organism evidence="2 3">
    <name type="scientific">Gimesia panareensis</name>
    <dbReference type="NCBI Taxonomy" id="2527978"/>
    <lineage>
        <taxon>Bacteria</taxon>
        <taxon>Pseudomonadati</taxon>
        <taxon>Planctomycetota</taxon>
        <taxon>Planctomycetia</taxon>
        <taxon>Planctomycetales</taxon>
        <taxon>Planctomycetaceae</taxon>
        <taxon>Gimesia</taxon>
    </lineage>
</organism>
<dbReference type="EMBL" id="CP037421">
    <property type="protein sequence ID" value="QDT27723.1"/>
    <property type="molecule type" value="Genomic_DNA"/>
</dbReference>
<proteinExistence type="predicted"/>
<reference evidence="2 3" key="1">
    <citation type="submission" date="2019-03" db="EMBL/GenBank/DDBJ databases">
        <title>Deep-cultivation of Planctomycetes and their phenomic and genomic characterization uncovers novel biology.</title>
        <authorList>
            <person name="Wiegand S."/>
            <person name="Jogler M."/>
            <person name="Boedeker C."/>
            <person name="Pinto D."/>
            <person name="Vollmers J."/>
            <person name="Rivas-Marin E."/>
            <person name="Kohn T."/>
            <person name="Peeters S.H."/>
            <person name="Heuer A."/>
            <person name="Rast P."/>
            <person name="Oberbeckmann S."/>
            <person name="Bunk B."/>
            <person name="Jeske O."/>
            <person name="Meyerdierks A."/>
            <person name="Storesund J.E."/>
            <person name="Kallscheuer N."/>
            <person name="Luecker S."/>
            <person name="Lage O.M."/>
            <person name="Pohl T."/>
            <person name="Merkel B.J."/>
            <person name="Hornburger P."/>
            <person name="Mueller R.-W."/>
            <person name="Bruemmer F."/>
            <person name="Labrenz M."/>
            <person name="Spormann A.M."/>
            <person name="Op den Camp H."/>
            <person name="Overmann J."/>
            <person name="Amann R."/>
            <person name="Jetten M.S.M."/>
            <person name="Mascher T."/>
            <person name="Medema M.H."/>
            <person name="Devos D.P."/>
            <person name="Kaster A.-K."/>
            <person name="Ovreas L."/>
            <person name="Rohde M."/>
            <person name="Galperin M.Y."/>
            <person name="Jogler C."/>
        </authorList>
    </citation>
    <scope>NUCLEOTIDE SEQUENCE [LARGE SCALE GENOMIC DNA]</scope>
    <source>
        <strain evidence="2 3">Enr10</strain>
    </source>
</reference>
<keyword evidence="1" id="KW-1133">Transmembrane helix</keyword>
<keyword evidence="1" id="KW-0812">Transmembrane</keyword>
<evidence type="ECO:0008006" key="4">
    <source>
        <dbReference type="Google" id="ProtNLM"/>
    </source>
</evidence>
<protein>
    <recommendedName>
        <fullName evidence="4">DUF1772 domain-containing protein</fullName>
    </recommendedName>
</protein>